<evidence type="ECO:0000313" key="2">
    <source>
        <dbReference type="EMBL" id="KAG2226296.1"/>
    </source>
</evidence>
<comment type="caution">
    <text evidence="2">The sequence shown here is derived from an EMBL/GenBank/DDBJ whole genome shotgun (WGS) entry which is preliminary data.</text>
</comment>
<dbReference type="Gene3D" id="3.40.50.1820">
    <property type="entry name" value="alpha/beta hydrolase"/>
    <property type="match status" value="1"/>
</dbReference>
<accession>A0A8H7VKP3</accession>
<evidence type="ECO:0000313" key="3">
    <source>
        <dbReference type="Proteomes" id="UP000646827"/>
    </source>
</evidence>
<proteinExistence type="predicted"/>
<sequence length="91" mass="10454">MKLKNLPSILHCRPMLTIYFKNKQCSFSAQNWFGDFFGTPISHGNGVTDATVHMGFQQSYKAVQKNLTQVVQQEVKYHLNYTVAITGRRED</sequence>
<reference evidence="2 3" key="1">
    <citation type="submission" date="2020-12" db="EMBL/GenBank/DDBJ databases">
        <title>Metabolic potential, ecology and presence of endohyphal bacteria is reflected in genomic diversity of Mucoromycotina.</title>
        <authorList>
            <person name="Muszewska A."/>
            <person name="Okrasinska A."/>
            <person name="Steczkiewicz K."/>
            <person name="Drgas O."/>
            <person name="Orlowska M."/>
            <person name="Perlinska-Lenart U."/>
            <person name="Aleksandrzak-Piekarczyk T."/>
            <person name="Szatraj K."/>
            <person name="Zielenkiewicz U."/>
            <person name="Pilsyk S."/>
            <person name="Malc E."/>
            <person name="Mieczkowski P."/>
            <person name="Kruszewska J.S."/>
            <person name="Biernat P."/>
            <person name="Pawlowska J."/>
        </authorList>
    </citation>
    <scope>NUCLEOTIDE SEQUENCE [LARGE SCALE GENOMIC DNA]</scope>
    <source>
        <strain evidence="2 3">CBS 142.35</strain>
    </source>
</reference>
<dbReference type="GO" id="GO:0006629">
    <property type="term" value="P:lipid metabolic process"/>
    <property type="evidence" value="ECO:0007669"/>
    <property type="project" value="InterPro"/>
</dbReference>
<dbReference type="EMBL" id="JAEPRB010000018">
    <property type="protein sequence ID" value="KAG2226296.1"/>
    <property type="molecule type" value="Genomic_DNA"/>
</dbReference>
<evidence type="ECO:0000259" key="1">
    <source>
        <dbReference type="Pfam" id="PF01764"/>
    </source>
</evidence>
<dbReference type="InterPro" id="IPR029058">
    <property type="entry name" value="AB_hydrolase_fold"/>
</dbReference>
<name>A0A8H7VKP3_9FUNG</name>
<dbReference type="Proteomes" id="UP000646827">
    <property type="component" value="Unassembled WGS sequence"/>
</dbReference>
<gene>
    <name evidence="2" type="ORF">INT45_005968</name>
</gene>
<feature type="domain" description="Fungal lipase-type" evidence="1">
    <location>
        <begin position="28"/>
        <end position="87"/>
    </location>
</feature>
<organism evidence="2 3">
    <name type="scientific">Circinella minor</name>
    <dbReference type="NCBI Taxonomy" id="1195481"/>
    <lineage>
        <taxon>Eukaryota</taxon>
        <taxon>Fungi</taxon>
        <taxon>Fungi incertae sedis</taxon>
        <taxon>Mucoromycota</taxon>
        <taxon>Mucoromycotina</taxon>
        <taxon>Mucoromycetes</taxon>
        <taxon>Mucorales</taxon>
        <taxon>Lichtheimiaceae</taxon>
        <taxon>Circinella</taxon>
    </lineage>
</organism>
<dbReference type="AlphaFoldDB" id="A0A8H7VKP3"/>
<dbReference type="InterPro" id="IPR002921">
    <property type="entry name" value="Fungal_lipase-type"/>
</dbReference>
<dbReference type="Pfam" id="PF01764">
    <property type="entry name" value="Lipase_3"/>
    <property type="match status" value="1"/>
</dbReference>
<keyword evidence="3" id="KW-1185">Reference proteome</keyword>
<protein>
    <recommendedName>
        <fullName evidence="1">Fungal lipase-type domain-containing protein</fullName>
    </recommendedName>
</protein>